<feature type="transmembrane region" description="Helical" evidence="6">
    <location>
        <begin position="208"/>
        <end position="226"/>
    </location>
</feature>
<feature type="transmembrane region" description="Helical" evidence="6">
    <location>
        <begin position="238"/>
        <end position="254"/>
    </location>
</feature>
<feature type="transmembrane region" description="Helical" evidence="6">
    <location>
        <begin position="84"/>
        <end position="103"/>
    </location>
</feature>
<evidence type="ECO:0000256" key="2">
    <source>
        <dbReference type="ARBA" id="ARBA00022475"/>
    </source>
</evidence>
<dbReference type="Proteomes" id="UP000316008">
    <property type="component" value="Unassembled WGS sequence"/>
</dbReference>
<feature type="transmembrane region" description="Helical" evidence="6">
    <location>
        <begin position="168"/>
        <end position="188"/>
    </location>
</feature>
<dbReference type="GO" id="GO:0005886">
    <property type="term" value="C:plasma membrane"/>
    <property type="evidence" value="ECO:0007669"/>
    <property type="project" value="UniProtKB-SubCell"/>
</dbReference>
<evidence type="ECO:0000256" key="3">
    <source>
        <dbReference type="ARBA" id="ARBA00022692"/>
    </source>
</evidence>
<reference evidence="8 9" key="1">
    <citation type="submission" date="2019-07" db="EMBL/GenBank/DDBJ databases">
        <authorList>
            <person name="Huq M.A."/>
        </authorList>
    </citation>
    <scope>NUCLEOTIDE SEQUENCE [LARGE SCALE GENOMIC DNA]</scope>
    <source>
        <strain evidence="8 9">MAH-3</strain>
    </source>
</reference>
<evidence type="ECO:0000256" key="5">
    <source>
        <dbReference type="ARBA" id="ARBA00023136"/>
    </source>
</evidence>
<dbReference type="InterPro" id="IPR050638">
    <property type="entry name" value="AA-Vitamin_Transporters"/>
</dbReference>
<gene>
    <name evidence="8" type="ORF">FO442_07920</name>
</gene>
<dbReference type="InterPro" id="IPR000620">
    <property type="entry name" value="EamA_dom"/>
</dbReference>
<proteinExistence type="predicted"/>
<feature type="transmembrane region" description="Helical" evidence="6">
    <location>
        <begin position="21"/>
        <end position="45"/>
    </location>
</feature>
<evidence type="ECO:0000313" key="9">
    <source>
        <dbReference type="Proteomes" id="UP000316008"/>
    </source>
</evidence>
<sequence length="279" mass="30523">MIISMIIWGISWPSNKVLTSFASPAVLGVFRYSLVLISLLILLILLRTKLVISKKGIPFLLVSGTLMATYNYTFLAGLKNGSPGAGGILVTTLNPVMAYGLGMLIDWKKPTKNEIIGLLFGVIAGLSLLKVWGNKDIFAEPGNLFFLLSALTWAVMSKFTSKSAKYGSPFAFTWWMYFVTLTCLIPFSDFTEIGKLVQTTDMHFWGNVLFSSVITVTLATTTYFFATSKIGAEKASSFIFIVPFSAAVFSFLILGEKLEIHTIVGGLLGIAAVYMINKK</sequence>
<name>A0A556N1H9_9FLAO</name>
<keyword evidence="4 6" id="KW-1133">Transmembrane helix</keyword>
<dbReference type="Pfam" id="PF00892">
    <property type="entry name" value="EamA"/>
    <property type="match status" value="2"/>
</dbReference>
<comment type="subcellular location">
    <subcellularLocation>
        <location evidence="1">Cell membrane</location>
        <topology evidence="1">Multi-pass membrane protein</topology>
    </subcellularLocation>
</comment>
<dbReference type="OrthoDB" id="6311298at2"/>
<dbReference type="EMBL" id="VLPL01000003">
    <property type="protein sequence ID" value="TSJ45879.1"/>
    <property type="molecule type" value="Genomic_DNA"/>
</dbReference>
<feature type="transmembrane region" description="Helical" evidence="6">
    <location>
        <begin position="138"/>
        <end position="156"/>
    </location>
</feature>
<keyword evidence="2" id="KW-1003">Cell membrane</keyword>
<evidence type="ECO:0000259" key="7">
    <source>
        <dbReference type="Pfam" id="PF00892"/>
    </source>
</evidence>
<dbReference type="RefSeq" id="WP_144332835.1">
    <property type="nucleotide sequence ID" value="NZ_VLPL01000003.1"/>
</dbReference>
<keyword evidence="3 6" id="KW-0812">Transmembrane</keyword>
<evidence type="ECO:0000256" key="1">
    <source>
        <dbReference type="ARBA" id="ARBA00004651"/>
    </source>
</evidence>
<evidence type="ECO:0000313" key="8">
    <source>
        <dbReference type="EMBL" id="TSJ45879.1"/>
    </source>
</evidence>
<evidence type="ECO:0000256" key="4">
    <source>
        <dbReference type="ARBA" id="ARBA00022989"/>
    </source>
</evidence>
<feature type="domain" description="EamA" evidence="7">
    <location>
        <begin position="1"/>
        <end position="124"/>
    </location>
</feature>
<feature type="transmembrane region" description="Helical" evidence="6">
    <location>
        <begin position="57"/>
        <end position="78"/>
    </location>
</feature>
<dbReference type="InterPro" id="IPR037185">
    <property type="entry name" value="EmrE-like"/>
</dbReference>
<feature type="transmembrane region" description="Helical" evidence="6">
    <location>
        <begin position="260"/>
        <end position="277"/>
    </location>
</feature>
<keyword evidence="5 6" id="KW-0472">Membrane</keyword>
<protein>
    <submittedName>
        <fullName evidence="8">DMT family transporter</fullName>
    </submittedName>
</protein>
<feature type="transmembrane region" description="Helical" evidence="6">
    <location>
        <begin position="115"/>
        <end position="132"/>
    </location>
</feature>
<dbReference type="SUPFAM" id="SSF103481">
    <property type="entry name" value="Multidrug resistance efflux transporter EmrE"/>
    <property type="match status" value="2"/>
</dbReference>
<comment type="caution">
    <text evidence="8">The sequence shown here is derived from an EMBL/GenBank/DDBJ whole genome shotgun (WGS) entry which is preliminary data.</text>
</comment>
<dbReference type="PANTHER" id="PTHR32322:SF18">
    <property type="entry name" value="S-ADENOSYLMETHIONINE_S-ADENOSYLHOMOCYSTEINE TRANSPORTER"/>
    <property type="match status" value="1"/>
</dbReference>
<organism evidence="8 9">
    <name type="scientific">Fluviicola chungangensis</name>
    <dbReference type="NCBI Taxonomy" id="2597671"/>
    <lineage>
        <taxon>Bacteria</taxon>
        <taxon>Pseudomonadati</taxon>
        <taxon>Bacteroidota</taxon>
        <taxon>Flavobacteriia</taxon>
        <taxon>Flavobacteriales</taxon>
        <taxon>Crocinitomicaceae</taxon>
        <taxon>Fluviicola</taxon>
    </lineage>
</organism>
<feature type="domain" description="EamA" evidence="7">
    <location>
        <begin position="142"/>
        <end position="277"/>
    </location>
</feature>
<dbReference type="PANTHER" id="PTHR32322">
    <property type="entry name" value="INNER MEMBRANE TRANSPORTER"/>
    <property type="match status" value="1"/>
</dbReference>
<dbReference type="AlphaFoldDB" id="A0A556N1H9"/>
<keyword evidence="9" id="KW-1185">Reference proteome</keyword>
<evidence type="ECO:0000256" key="6">
    <source>
        <dbReference type="SAM" id="Phobius"/>
    </source>
</evidence>
<accession>A0A556N1H9</accession>